<gene>
    <name evidence="3" type="ORF">N8A98_01810</name>
</gene>
<name>A0ABY6C698_9HYPH</name>
<dbReference type="RefSeq" id="WP_262165308.1">
    <property type="nucleotide sequence ID" value="NZ_CP104964.1"/>
</dbReference>
<dbReference type="EMBL" id="CP104964">
    <property type="protein sequence ID" value="UXN67822.1"/>
    <property type="molecule type" value="Genomic_DNA"/>
</dbReference>
<keyword evidence="4" id="KW-1185">Reference proteome</keyword>
<dbReference type="InterPro" id="IPR011051">
    <property type="entry name" value="RmlC_Cupin_sf"/>
</dbReference>
<evidence type="ECO:0000313" key="4">
    <source>
        <dbReference type="Proteomes" id="UP001061862"/>
    </source>
</evidence>
<dbReference type="InterPro" id="IPR014710">
    <property type="entry name" value="RmlC-like_jellyroll"/>
</dbReference>
<dbReference type="Proteomes" id="UP001061862">
    <property type="component" value="Plasmid p_unnamed1"/>
</dbReference>
<dbReference type="PANTHER" id="PTHR42742:SF3">
    <property type="entry name" value="FRUCTOKINASE"/>
    <property type="match status" value="1"/>
</dbReference>
<proteinExistence type="predicted"/>
<dbReference type="GO" id="GO:0016853">
    <property type="term" value="F:isomerase activity"/>
    <property type="evidence" value="ECO:0007669"/>
    <property type="project" value="UniProtKB-KW"/>
</dbReference>
<sequence>MGELWYEPADGNAEAPALLLKLLFTEQRLSVQVHPDDAFAQSIGLPNGKTEAWYVLSARHGAQVAIGLKRALTPAELRAAILDGSVAKLIGWRDVTAGEVIYVPAGTIHAIGPGLVIAEIQQRSDATFRMFDYGRDRELHLDNAIAVADANPPAPQVPATTLSEARTVLIANEFFILERLTLLPASSQRLTASGETWIMAISGRLALGKDDLDVGEVALMSAGRTELASGPAGAIVLVAYPGPDVAAGLLEAATHLEVSA</sequence>
<organism evidence="3 4">
    <name type="scientific">Devosia neptuniae</name>
    <dbReference type="NCBI Taxonomy" id="191302"/>
    <lineage>
        <taxon>Bacteria</taxon>
        <taxon>Pseudomonadati</taxon>
        <taxon>Pseudomonadota</taxon>
        <taxon>Alphaproteobacteria</taxon>
        <taxon>Hyphomicrobiales</taxon>
        <taxon>Devosiaceae</taxon>
        <taxon>Devosia</taxon>
    </lineage>
</organism>
<keyword evidence="2" id="KW-0862">Zinc</keyword>
<dbReference type="Gene3D" id="2.60.120.10">
    <property type="entry name" value="Jelly Rolls"/>
    <property type="match status" value="1"/>
</dbReference>
<accession>A0ABY6C698</accession>
<evidence type="ECO:0000256" key="2">
    <source>
        <dbReference type="ARBA" id="ARBA00022833"/>
    </source>
</evidence>
<keyword evidence="3" id="KW-0413">Isomerase</keyword>
<geneLocation type="plasmid" evidence="3 4">
    <name>p_unnamed1</name>
</geneLocation>
<reference evidence="3 4" key="1">
    <citation type="submission" date="2022-09" db="EMBL/GenBank/DDBJ databases">
        <title>Interaction between co-microsymbionts with complementary sets of symbiotic genes in legume-rhizobium systems.</title>
        <authorList>
            <person name="Safronova V."/>
            <person name="Sazanova A."/>
            <person name="Afonin A."/>
            <person name="Chirak E."/>
        </authorList>
    </citation>
    <scope>NUCLEOTIDE SEQUENCE [LARGE SCALE GENOMIC DNA]</scope>
    <source>
        <strain evidence="3 4">A18/4-1</strain>
        <plasmid evidence="3 4">p_unnamed1</plasmid>
    </source>
</reference>
<keyword evidence="1" id="KW-0479">Metal-binding</keyword>
<evidence type="ECO:0000313" key="3">
    <source>
        <dbReference type="EMBL" id="UXN67822.1"/>
    </source>
</evidence>
<evidence type="ECO:0000256" key="1">
    <source>
        <dbReference type="ARBA" id="ARBA00022723"/>
    </source>
</evidence>
<protein>
    <submittedName>
        <fullName evidence="3">Class I mannose-6-phosphate isomerase</fullName>
    </submittedName>
</protein>
<keyword evidence="3" id="KW-0614">Plasmid</keyword>
<dbReference type="CDD" id="cd07010">
    <property type="entry name" value="cupin_PMI_type_I_N_bac"/>
    <property type="match status" value="1"/>
</dbReference>
<dbReference type="SUPFAM" id="SSF51182">
    <property type="entry name" value="RmlC-like cupins"/>
    <property type="match status" value="1"/>
</dbReference>
<dbReference type="PANTHER" id="PTHR42742">
    <property type="entry name" value="TRANSCRIPTIONAL REPRESSOR MPRA"/>
    <property type="match status" value="1"/>
</dbReference>
<dbReference type="InterPro" id="IPR051804">
    <property type="entry name" value="Carb_Metab_Reg_Kinase/Isom"/>
</dbReference>